<gene>
    <name evidence="10" type="ORF">TorRG33x02_177980</name>
</gene>
<evidence type="ECO:0000256" key="7">
    <source>
        <dbReference type="ARBA" id="ARBA00023136"/>
    </source>
</evidence>
<feature type="transmembrane region" description="Helical" evidence="8">
    <location>
        <begin position="62"/>
        <end position="82"/>
    </location>
</feature>
<dbReference type="GO" id="GO:0005886">
    <property type="term" value="C:plasma membrane"/>
    <property type="evidence" value="ECO:0007669"/>
    <property type="project" value="UniProtKB-SubCell"/>
</dbReference>
<proteinExistence type="inferred from homology"/>
<feature type="transmembrane region" description="Helical" evidence="8">
    <location>
        <begin position="177"/>
        <end position="201"/>
    </location>
</feature>
<dbReference type="Pfam" id="PF04535">
    <property type="entry name" value="CASP_dom"/>
    <property type="match status" value="1"/>
</dbReference>
<evidence type="ECO:0000256" key="3">
    <source>
        <dbReference type="ARBA" id="ARBA00011489"/>
    </source>
</evidence>
<comment type="caution">
    <text evidence="10">The sequence shown here is derived from an EMBL/GenBank/DDBJ whole genome shotgun (WGS) entry which is preliminary data.</text>
</comment>
<comment type="subcellular location">
    <subcellularLocation>
        <location evidence="1 8">Cell membrane</location>
        <topology evidence="1 8">Multi-pass membrane protein</topology>
    </subcellularLocation>
</comment>
<keyword evidence="11" id="KW-1185">Reference proteome</keyword>
<feature type="transmembrane region" description="Helical" evidence="8">
    <location>
        <begin position="141"/>
        <end position="165"/>
    </location>
</feature>
<evidence type="ECO:0000259" key="9">
    <source>
        <dbReference type="Pfam" id="PF04535"/>
    </source>
</evidence>
<comment type="subunit">
    <text evidence="3 8">Homodimer and heterodimers.</text>
</comment>
<keyword evidence="4 8" id="KW-1003">Cell membrane</keyword>
<dbReference type="PANTHER" id="PTHR33573:SF15">
    <property type="entry name" value="CASP-LIKE PROTEIN 4A4"/>
    <property type="match status" value="1"/>
</dbReference>
<comment type="similarity">
    <text evidence="2 8">Belongs to the Casparian strip membrane proteins (CASP) family.</text>
</comment>
<evidence type="ECO:0000256" key="1">
    <source>
        <dbReference type="ARBA" id="ARBA00004651"/>
    </source>
</evidence>
<evidence type="ECO:0000313" key="11">
    <source>
        <dbReference type="Proteomes" id="UP000237000"/>
    </source>
</evidence>
<accession>A0A2P5ELK4</accession>
<dbReference type="Proteomes" id="UP000237000">
    <property type="component" value="Unassembled WGS sequence"/>
</dbReference>
<evidence type="ECO:0000256" key="4">
    <source>
        <dbReference type="ARBA" id="ARBA00022475"/>
    </source>
</evidence>
<evidence type="ECO:0000256" key="5">
    <source>
        <dbReference type="ARBA" id="ARBA00022692"/>
    </source>
</evidence>
<name>A0A2P5ELK4_TREOI</name>
<dbReference type="EMBL" id="JXTC01000132">
    <property type="protein sequence ID" value="PON86457.1"/>
    <property type="molecule type" value="Genomic_DNA"/>
</dbReference>
<keyword evidence="7 8" id="KW-0472">Membrane</keyword>
<evidence type="ECO:0000256" key="2">
    <source>
        <dbReference type="ARBA" id="ARBA00007651"/>
    </source>
</evidence>
<reference evidence="11" key="1">
    <citation type="submission" date="2016-06" db="EMBL/GenBank/DDBJ databases">
        <title>Parallel loss of symbiosis genes in relatives of nitrogen-fixing non-legume Parasponia.</title>
        <authorList>
            <person name="Van Velzen R."/>
            <person name="Holmer R."/>
            <person name="Bu F."/>
            <person name="Rutten L."/>
            <person name="Van Zeijl A."/>
            <person name="Liu W."/>
            <person name="Santuari L."/>
            <person name="Cao Q."/>
            <person name="Sharma T."/>
            <person name="Shen D."/>
            <person name="Roswanjaya Y."/>
            <person name="Wardhani T."/>
            <person name="Kalhor M.S."/>
            <person name="Jansen J."/>
            <person name="Van den Hoogen J."/>
            <person name="Gungor B."/>
            <person name="Hartog M."/>
            <person name="Hontelez J."/>
            <person name="Verver J."/>
            <person name="Yang W.-C."/>
            <person name="Schijlen E."/>
            <person name="Repin R."/>
            <person name="Schilthuizen M."/>
            <person name="Schranz E."/>
            <person name="Heidstra R."/>
            <person name="Miyata K."/>
            <person name="Fedorova E."/>
            <person name="Kohlen W."/>
            <person name="Bisseling T."/>
            <person name="Smit S."/>
            <person name="Geurts R."/>
        </authorList>
    </citation>
    <scope>NUCLEOTIDE SEQUENCE [LARGE SCALE GENOMIC DNA]</scope>
    <source>
        <strain evidence="11">cv. RG33-2</strain>
    </source>
</reference>
<dbReference type="PANTHER" id="PTHR33573">
    <property type="entry name" value="CASP-LIKE PROTEIN 4A4"/>
    <property type="match status" value="1"/>
</dbReference>
<evidence type="ECO:0000256" key="8">
    <source>
        <dbReference type="RuleBase" id="RU361233"/>
    </source>
</evidence>
<protein>
    <recommendedName>
        <fullName evidence="8">CASP-like protein</fullName>
    </recommendedName>
</protein>
<evidence type="ECO:0000313" key="10">
    <source>
        <dbReference type="EMBL" id="PON86457.1"/>
    </source>
</evidence>
<sequence>MEVSKESMQGEKALSLSKSMAKGLPVPAGSFPQQPFPTPSPFSISVASTGWSSRPPINLYSLFLRFLAFLFSFVSALSLVVLSPKKKDRESSASSLGEYSELMYCFTITMLAFAYSVFQLFKGILEIADKGIIMSDKVSDYTSFIVDQLLVYLLVSSSSVAIGAIKTIEASSPLRKASIISVGFSFATFLVITICALLSGYKLCKRIIW</sequence>
<keyword evidence="6 8" id="KW-1133">Transmembrane helix</keyword>
<dbReference type="InterPro" id="IPR006702">
    <property type="entry name" value="CASP_dom"/>
</dbReference>
<dbReference type="STRING" id="63057.A0A2P5ELK4"/>
<feature type="domain" description="Casparian strip membrane protein" evidence="9">
    <location>
        <begin position="56"/>
        <end position="168"/>
    </location>
</feature>
<organism evidence="10 11">
    <name type="scientific">Trema orientale</name>
    <name type="common">Charcoal tree</name>
    <name type="synonym">Celtis orientalis</name>
    <dbReference type="NCBI Taxonomy" id="63057"/>
    <lineage>
        <taxon>Eukaryota</taxon>
        <taxon>Viridiplantae</taxon>
        <taxon>Streptophyta</taxon>
        <taxon>Embryophyta</taxon>
        <taxon>Tracheophyta</taxon>
        <taxon>Spermatophyta</taxon>
        <taxon>Magnoliopsida</taxon>
        <taxon>eudicotyledons</taxon>
        <taxon>Gunneridae</taxon>
        <taxon>Pentapetalae</taxon>
        <taxon>rosids</taxon>
        <taxon>fabids</taxon>
        <taxon>Rosales</taxon>
        <taxon>Cannabaceae</taxon>
        <taxon>Trema</taxon>
    </lineage>
</organism>
<dbReference type="InParanoid" id="A0A2P5ELK4"/>
<feature type="transmembrane region" description="Helical" evidence="8">
    <location>
        <begin position="102"/>
        <end position="121"/>
    </location>
</feature>
<dbReference type="AlphaFoldDB" id="A0A2P5ELK4"/>
<evidence type="ECO:0000256" key="6">
    <source>
        <dbReference type="ARBA" id="ARBA00022989"/>
    </source>
</evidence>
<dbReference type="OrthoDB" id="1869498at2759"/>
<keyword evidence="5 8" id="KW-0812">Transmembrane</keyword>